<organism evidence="1 2">
    <name type="scientific">Prunus dulcis</name>
    <name type="common">Almond</name>
    <name type="synonym">Amygdalus dulcis</name>
    <dbReference type="NCBI Taxonomy" id="3755"/>
    <lineage>
        <taxon>Eukaryota</taxon>
        <taxon>Viridiplantae</taxon>
        <taxon>Streptophyta</taxon>
        <taxon>Embryophyta</taxon>
        <taxon>Tracheophyta</taxon>
        <taxon>Spermatophyta</taxon>
        <taxon>Magnoliopsida</taxon>
        <taxon>eudicotyledons</taxon>
        <taxon>Gunneridae</taxon>
        <taxon>Pentapetalae</taxon>
        <taxon>rosids</taxon>
        <taxon>fabids</taxon>
        <taxon>Rosales</taxon>
        <taxon>Rosaceae</taxon>
        <taxon>Amygdaloideae</taxon>
        <taxon>Amygdaleae</taxon>
        <taxon>Prunus</taxon>
    </lineage>
</organism>
<keyword evidence="2" id="KW-1185">Reference proteome</keyword>
<accession>A0AAD4ZK47</accession>
<comment type="caution">
    <text evidence="1">The sequence shown here is derived from an EMBL/GenBank/DDBJ whole genome shotgun (WGS) entry which is preliminary data.</text>
</comment>
<sequence length="136" mass="15716">MIETYSIWNLHVEQLDHASSLNATRVDNVEHIVDPNEQVMDIIHDAFPFTSTNINQEGEDDVPTQMDSAEFEQYEKLFKKYQPRVIPGRQELFCSHDHCGANVRKNKVSYVELVFRLLFGGFQENASDGQLFAKRP</sequence>
<protein>
    <submittedName>
        <fullName evidence="1">Uncharacterized protein</fullName>
    </submittedName>
</protein>
<reference evidence="1 2" key="1">
    <citation type="journal article" date="2022" name="G3 (Bethesda)">
        <title>Whole-genome sequence and methylome profiling of the almond [Prunus dulcis (Mill.) D.A. Webb] cultivar 'Nonpareil'.</title>
        <authorList>
            <person name="D'Amico-Willman K.M."/>
            <person name="Ouma W.Z."/>
            <person name="Meulia T."/>
            <person name="Sideli G.M."/>
            <person name="Gradziel T.M."/>
            <person name="Fresnedo-Ramirez J."/>
        </authorList>
    </citation>
    <scope>NUCLEOTIDE SEQUENCE [LARGE SCALE GENOMIC DNA]</scope>
    <source>
        <strain evidence="1">Clone GOH B32 T37-40</strain>
    </source>
</reference>
<dbReference type="AlphaFoldDB" id="A0AAD4ZK47"/>
<dbReference type="EMBL" id="JAJFAZ020000001">
    <property type="protein sequence ID" value="KAI5348789.1"/>
    <property type="molecule type" value="Genomic_DNA"/>
</dbReference>
<proteinExistence type="predicted"/>
<evidence type="ECO:0000313" key="2">
    <source>
        <dbReference type="Proteomes" id="UP001054821"/>
    </source>
</evidence>
<gene>
    <name evidence="1" type="ORF">L3X38_001676</name>
</gene>
<name>A0AAD4ZK47_PRUDU</name>
<evidence type="ECO:0000313" key="1">
    <source>
        <dbReference type="EMBL" id="KAI5348789.1"/>
    </source>
</evidence>
<dbReference type="Proteomes" id="UP001054821">
    <property type="component" value="Chromosome 1"/>
</dbReference>